<dbReference type="Proteomes" id="UP000183376">
    <property type="component" value="Chromosome I"/>
</dbReference>
<name>A0A1G9S8P4_ALLAB</name>
<sequence length="287" mass="32556">MRWAAACSASSTASRPRSAIRRRIRGLRRRPPRMGTARHDRPGPDSLLVEGFPDLQRRHRLRPVQSVRARPRPRPRQATTAGMAWGPARPRRAGPPRRAGWPALPWRHLHRPQPQPVRSPVLPGRGGQHAAQHRRTSRVAHRQPRPQRIHRRARLDAPRRHLHRRPPRTNRAAATVADPALHPATPSGTRTGRLRRRPSPARQPPTALPGQDRRRRRPRHTQAPHDTLVRAAFTLGRLVAGGEFSDDEARSALHIAAQQRRIPTHEADEAITDGLDAGRRHPRRLDE</sequence>
<feature type="region of interest" description="Disordered" evidence="1">
    <location>
        <begin position="255"/>
        <end position="287"/>
    </location>
</feature>
<evidence type="ECO:0000313" key="2">
    <source>
        <dbReference type="EMBL" id="SDM31751.1"/>
    </source>
</evidence>
<protein>
    <submittedName>
        <fullName evidence="2">Uncharacterized protein</fullName>
    </submittedName>
</protein>
<feature type="compositionally biased region" description="Basic residues" evidence="1">
    <location>
        <begin position="213"/>
        <end position="222"/>
    </location>
</feature>
<proteinExistence type="predicted"/>
<accession>A0A1G9S8P4</accession>
<dbReference type="AlphaFoldDB" id="A0A1G9S8P4"/>
<feature type="compositionally biased region" description="Low complexity" evidence="1">
    <location>
        <begin position="76"/>
        <end position="88"/>
    </location>
</feature>
<reference evidence="2 3" key="1">
    <citation type="submission" date="2016-10" db="EMBL/GenBank/DDBJ databases">
        <authorList>
            <person name="de Groot N.N."/>
        </authorList>
    </citation>
    <scope>NUCLEOTIDE SEQUENCE [LARGE SCALE GENOMIC DNA]</scope>
    <source>
        <strain evidence="2 3">DSM 44149</strain>
    </source>
</reference>
<dbReference type="EMBL" id="LT629701">
    <property type="protein sequence ID" value="SDM31751.1"/>
    <property type="molecule type" value="Genomic_DNA"/>
</dbReference>
<feature type="region of interest" description="Disordered" evidence="1">
    <location>
        <begin position="1"/>
        <end position="228"/>
    </location>
</feature>
<feature type="compositionally biased region" description="Basic residues" evidence="1">
    <location>
        <begin position="131"/>
        <end position="153"/>
    </location>
</feature>
<evidence type="ECO:0000256" key="1">
    <source>
        <dbReference type="SAM" id="MobiDB-lite"/>
    </source>
</evidence>
<feature type="compositionally biased region" description="Basic and acidic residues" evidence="1">
    <location>
        <begin position="276"/>
        <end position="287"/>
    </location>
</feature>
<feature type="compositionally biased region" description="Low complexity" evidence="1">
    <location>
        <begin position="96"/>
        <end position="106"/>
    </location>
</feature>
<keyword evidence="3" id="KW-1185">Reference proteome</keyword>
<feature type="compositionally biased region" description="Basic residues" evidence="1">
    <location>
        <begin position="18"/>
        <end position="32"/>
    </location>
</feature>
<evidence type="ECO:0000313" key="3">
    <source>
        <dbReference type="Proteomes" id="UP000183376"/>
    </source>
</evidence>
<feature type="compositionally biased region" description="Low complexity" evidence="1">
    <location>
        <begin position="1"/>
        <end position="17"/>
    </location>
</feature>
<organism evidence="2 3">
    <name type="scientific">Allokutzneria albata</name>
    <name type="common">Kibdelosporangium albatum</name>
    <dbReference type="NCBI Taxonomy" id="211114"/>
    <lineage>
        <taxon>Bacteria</taxon>
        <taxon>Bacillati</taxon>
        <taxon>Actinomycetota</taxon>
        <taxon>Actinomycetes</taxon>
        <taxon>Pseudonocardiales</taxon>
        <taxon>Pseudonocardiaceae</taxon>
        <taxon>Allokutzneria</taxon>
    </lineage>
</organism>
<gene>
    <name evidence="2" type="ORF">SAMN04489726_0964</name>
</gene>